<dbReference type="InterPro" id="IPR020019">
    <property type="entry name" value="AcTrfase_PglD-like"/>
</dbReference>
<feature type="active site" description="Proton acceptor" evidence="2">
    <location>
        <position position="137"/>
    </location>
</feature>
<evidence type="ECO:0000256" key="1">
    <source>
        <dbReference type="ARBA" id="ARBA00007274"/>
    </source>
</evidence>
<dbReference type="OrthoDB" id="272049at2"/>
<dbReference type="InterPro" id="IPR050179">
    <property type="entry name" value="Trans_hexapeptide_repeat"/>
</dbReference>
<dbReference type="Proteomes" id="UP000278006">
    <property type="component" value="Unassembled WGS sequence"/>
</dbReference>
<dbReference type="InterPro" id="IPR011004">
    <property type="entry name" value="Trimer_LpxA-like_sf"/>
</dbReference>
<dbReference type="SUPFAM" id="SSF51161">
    <property type="entry name" value="Trimeric LpxA-like enzymes"/>
    <property type="match status" value="1"/>
</dbReference>
<protein>
    <recommendedName>
        <fullName evidence="6">Acetyltransferase</fullName>
    </recommendedName>
</protein>
<feature type="binding site" evidence="3">
    <location>
        <begin position="11"/>
        <end position="13"/>
    </location>
    <ligand>
        <name>substrate</name>
    </ligand>
</feature>
<dbReference type="Gene3D" id="3.40.50.20">
    <property type="match status" value="1"/>
</dbReference>
<gene>
    <name evidence="4" type="ORF">D8I35_14550</name>
</gene>
<dbReference type="Pfam" id="PF00132">
    <property type="entry name" value="Hexapep"/>
    <property type="match status" value="1"/>
</dbReference>
<dbReference type="Pfam" id="PF14602">
    <property type="entry name" value="Hexapep_2"/>
    <property type="match status" value="1"/>
</dbReference>
<keyword evidence="5" id="KW-1185">Reference proteome</keyword>
<evidence type="ECO:0008006" key="6">
    <source>
        <dbReference type="Google" id="ProtNLM"/>
    </source>
</evidence>
<comment type="caution">
    <text evidence="4">The sequence shown here is derived from an EMBL/GenBank/DDBJ whole genome shotgun (WGS) entry which is preliminary data.</text>
</comment>
<comment type="similarity">
    <text evidence="1">Belongs to the transferase hexapeptide repeat family.</text>
</comment>
<dbReference type="AlphaFoldDB" id="A0A3M6QMJ1"/>
<name>A0A3M6QMJ1_9BURK</name>
<dbReference type="Gene3D" id="2.160.10.10">
    <property type="entry name" value="Hexapeptide repeat proteins"/>
    <property type="match status" value="1"/>
</dbReference>
<evidence type="ECO:0000313" key="4">
    <source>
        <dbReference type="EMBL" id="RMX04308.1"/>
    </source>
</evidence>
<evidence type="ECO:0000313" key="5">
    <source>
        <dbReference type="Proteomes" id="UP000278006"/>
    </source>
</evidence>
<proteinExistence type="inferred from homology"/>
<dbReference type="PANTHER" id="PTHR43300:SF7">
    <property type="entry name" value="UDP-N-ACETYLBACILLOSAMINE N-ACETYLTRANSFERASE"/>
    <property type="match status" value="1"/>
</dbReference>
<feature type="site" description="Increases basicity of active site His" evidence="2">
    <location>
        <position position="138"/>
    </location>
</feature>
<evidence type="ECO:0000256" key="2">
    <source>
        <dbReference type="PIRSR" id="PIRSR620019-1"/>
    </source>
</evidence>
<evidence type="ECO:0000256" key="3">
    <source>
        <dbReference type="PIRSR" id="PIRSR620019-2"/>
    </source>
</evidence>
<dbReference type="PANTHER" id="PTHR43300">
    <property type="entry name" value="ACETYLTRANSFERASE"/>
    <property type="match status" value="1"/>
</dbReference>
<reference evidence="4 5" key="1">
    <citation type="submission" date="2018-10" db="EMBL/GenBank/DDBJ databases">
        <title>Draft genome of Cortibacter populi DSM10536.</title>
        <authorList>
            <person name="Bernier A.-M."/>
            <person name="Bernard K."/>
        </authorList>
    </citation>
    <scope>NUCLEOTIDE SEQUENCE [LARGE SCALE GENOMIC DNA]</scope>
    <source>
        <strain evidence="4 5">DSM 105136</strain>
    </source>
</reference>
<dbReference type="EMBL" id="RDQO01000005">
    <property type="protein sequence ID" value="RMX04308.1"/>
    <property type="molecule type" value="Genomic_DNA"/>
</dbReference>
<accession>A0A3M6QMJ1</accession>
<dbReference type="CDD" id="cd03360">
    <property type="entry name" value="LbH_AT_putative"/>
    <property type="match status" value="1"/>
</dbReference>
<dbReference type="InterPro" id="IPR001451">
    <property type="entry name" value="Hexapep"/>
</dbReference>
<organism evidence="4 5">
    <name type="scientific">Corticibacter populi</name>
    <dbReference type="NCBI Taxonomy" id="1550736"/>
    <lineage>
        <taxon>Bacteria</taxon>
        <taxon>Pseudomonadati</taxon>
        <taxon>Pseudomonadota</taxon>
        <taxon>Betaproteobacteria</taxon>
        <taxon>Burkholderiales</taxon>
        <taxon>Comamonadaceae</taxon>
        <taxon>Corticibacter</taxon>
    </lineage>
</organism>
<sequence>MARKVVIYGASGHSKSIACGIQTGTDGWVQIGAFIEDGVLAGQNLLGVPVIDFENYRLHHLHLPCLVGVAQANSKRLLVEKVTTAGGTFPTLFKQQSPVGEITSVGEGTFISTFSHFAYGVNVGRHVQIMPLCSIGHDVVIGDFVTIAPSVTISGYVTIGDDAFIGAGAVIVQGTPERPLTIGKGAMVSAGAVVTKSIPDKTVVAGNPARTLRELAAASRPRRSRT</sequence>